<keyword evidence="2" id="KW-0732">Signal</keyword>
<proteinExistence type="predicted"/>
<keyword evidence="1 3" id="KW-0378">Hydrolase</keyword>
<evidence type="ECO:0000256" key="2">
    <source>
        <dbReference type="SAM" id="SignalP"/>
    </source>
</evidence>
<dbReference type="InterPro" id="IPR012341">
    <property type="entry name" value="6hp_glycosidase-like_sf"/>
</dbReference>
<gene>
    <name evidence="3" type="ORF">AQ619_07710</name>
</gene>
<accession>A0A0P0NZI2</accession>
<dbReference type="SUPFAM" id="SSF48208">
    <property type="entry name" value="Six-hairpin glycosidases"/>
    <property type="match status" value="1"/>
</dbReference>
<dbReference type="KEGG" id="chq:AQ619_07710"/>
<dbReference type="InterPro" id="IPR052043">
    <property type="entry name" value="PolySaccharide_Degr_Enz"/>
</dbReference>
<dbReference type="Gene3D" id="1.50.10.10">
    <property type="match status" value="1"/>
</dbReference>
<feature type="chain" id="PRO_5006052571" evidence="2">
    <location>
        <begin position="20"/>
        <end position="388"/>
    </location>
</feature>
<dbReference type="PANTHER" id="PTHR33886:SF8">
    <property type="entry name" value="UNSATURATED RHAMNOGALACTURONAN HYDROLASE (EUROFUNG)"/>
    <property type="match status" value="1"/>
</dbReference>
<dbReference type="STRING" id="69395.AQ619_07710"/>
<dbReference type="RefSeq" id="WP_062146063.1">
    <property type="nucleotide sequence ID" value="NZ_CP013002.1"/>
</dbReference>
<dbReference type="Pfam" id="PF07470">
    <property type="entry name" value="Glyco_hydro_88"/>
    <property type="match status" value="1"/>
</dbReference>
<reference evidence="3 4" key="1">
    <citation type="submission" date="2015-10" db="EMBL/GenBank/DDBJ databases">
        <title>Conservation of the essential genome among Caulobacter and Brevundimonas species.</title>
        <authorList>
            <person name="Scott D."/>
            <person name="Ely B."/>
        </authorList>
    </citation>
    <scope>NUCLEOTIDE SEQUENCE [LARGE SCALE GENOMIC DNA]</scope>
    <source>
        <strain evidence="3 4">CB4</strain>
    </source>
</reference>
<dbReference type="InterPro" id="IPR008928">
    <property type="entry name" value="6-hairpin_glycosidase_sf"/>
</dbReference>
<evidence type="ECO:0000256" key="1">
    <source>
        <dbReference type="ARBA" id="ARBA00022801"/>
    </source>
</evidence>
<name>A0A0P0NZI2_9CAUL</name>
<dbReference type="EMBL" id="CP013002">
    <property type="protein sequence ID" value="ALL13248.1"/>
    <property type="molecule type" value="Genomic_DNA"/>
</dbReference>
<dbReference type="OrthoDB" id="258246at2"/>
<evidence type="ECO:0000313" key="3">
    <source>
        <dbReference type="EMBL" id="ALL13248.1"/>
    </source>
</evidence>
<feature type="signal peptide" evidence="2">
    <location>
        <begin position="1"/>
        <end position="19"/>
    </location>
</feature>
<dbReference type="InterPro" id="IPR010905">
    <property type="entry name" value="Glyco_hydro_88"/>
</dbReference>
<dbReference type="GO" id="GO:0005975">
    <property type="term" value="P:carbohydrate metabolic process"/>
    <property type="evidence" value="ECO:0007669"/>
    <property type="project" value="InterPro"/>
</dbReference>
<organism evidence="3 4">
    <name type="scientific">Caulobacter henricii</name>
    <dbReference type="NCBI Taxonomy" id="69395"/>
    <lineage>
        <taxon>Bacteria</taxon>
        <taxon>Pseudomonadati</taxon>
        <taxon>Pseudomonadota</taxon>
        <taxon>Alphaproteobacteria</taxon>
        <taxon>Caulobacterales</taxon>
        <taxon>Caulobacteraceae</taxon>
        <taxon>Caulobacter</taxon>
    </lineage>
</organism>
<keyword evidence="4" id="KW-1185">Reference proteome</keyword>
<sequence>MRASLILTLALMAMTTACSSVKVPGPPSRATVAPAAPREADVLALGRKVADWQLARLDSFDYIRTFKHNTVDPRGWIQGALYTGLFTFADRTGDPKYAEALLAHGVEQDWQLGRRPLHADDHAISQSWLWAYGKTPDPVRIAALRTRFDAILADQPTGDLAFQDGVGEPPCQTRWCWSDALYMAPPAWFGLSRVTGDPRYAAYADREFWATTDYLLDKDQSLYFRDSRYFTRRDDQGRKIFWSRGNGWSYAGIVNVLKLLPANHPSRPRYVALFRAMSDRLVDLQKADGYWAPSLLAPEGSPPETSGTAFFTYGLAWGVNTGHLTGPRYRIAADRGWSALARAVTPDGKLTWVQQVGYAPEQVEPDDTQLYGVGAFLLAASEVARKPH</sequence>
<dbReference type="AlphaFoldDB" id="A0A0P0NZI2"/>
<dbReference type="PROSITE" id="PS51257">
    <property type="entry name" value="PROKAR_LIPOPROTEIN"/>
    <property type="match status" value="1"/>
</dbReference>
<dbReference type="GO" id="GO:0016787">
    <property type="term" value="F:hydrolase activity"/>
    <property type="evidence" value="ECO:0007669"/>
    <property type="project" value="UniProtKB-KW"/>
</dbReference>
<dbReference type="Proteomes" id="UP000056905">
    <property type="component" value="Chromosome"/>
</dbReference>
<evidence type="ECO:0000313" key="4">
    <source>
        <dbReference type="Proteomes" id="UP000056905"/>
    </source>
</evidence>
<protein>
    <submittedName>
        <fullName evidence="3">Glucuronyl hydrolase</fullName>
    </submittedName>
</protein>
<dbReference type="PANTHER" id="PTHR33886">
    <property type="entry name" value="UNSATURATED RHAMNOGALACTURONAN HYDROLASE (EUROFUNG)"/>
    <property type="match status" value="1"/>
</dbReference>